<protein>
    <submittedName>
        <fullName evidence="1">Uncharacterized protein</fullName>
    </submittedName>
</protein>
<dbReference type="EMBL" id="KZ303494">
    <property type="protein sequence ID" value="PIA17431.1"/>
    <property type="molecule type" value="Genomic_DNA"/>
</dbReference>
<dbReference type="AlphaFoldDB" id="A0A2G5BEK3"/>
<dbReference type="OrthoDB" id="498286at2759"/>
<name>A0A2G5BEK3_COERN</name>
<proteinExistence type="predicted"/>
<organism evidence="1 2">
    <name type="scientific">Coemansia reversa (strain ATCC 12441 / NRRL 1564)</name>
    <dbReference type="NCBI Taxonomy" id="763665"/>
    <lineage>
        <taxon>Eukaryota</taxon>
        <taxon>Fungi</taxon>
        <taxon>Fungi incertae sedis</taxon>
        <taxon>Zoopagomycota</taxon>
        <taxon>Kickxellomycotina</taxon>
        <taxon>Kickxellomycetes</taxon>
        <taxon>Kickxellales</taxon>
        <taxon>Kickxellaceae</taxon>
        <taxon>Coemansia</taxon>
    </lineage>
</organism>
<gene>
    <name evidence="1" type="ORF">COEREDRAFT_80441</name>
</gene>
<feature type="non-terminal residue" evidence="1">
    <location>
        <position position="139"/>
    </location>
</feature>
<dbReference type="Proteomes" id="UP000242474">
    <property type="component" value="Unassembled WGS sequence"/>
</dbReference>
<accession>A0A2G5BEK3</accession>
<sequence length="139" mass="15377">MDSRLQLDIKSCNTLATVPKDGNSVRIISSKAVTSTVTPATFGLPSPLESPAVLDSTLAQQQHWDISSAAMSLEEIKERARRLGISNPVSWKRLKMLVDTQNLEPLGRSHALQLAYEHHKIKTLTQYGSTANYLLQHVL</sequence>
<evidence type="ECO:0000313" key="1">
    <source>
        <dbReference type="EMBL" id="PIA17431.1"/>
    </source>
</evidence>
<evidence type="ECO:0000313" key="2">
    <source>
        <dbReference type="Proteomes" id="UP000242474"/>
    </source>
</evidence>
<reference evidence="1 2" key="1">
    <citation type="journal article" date="2015" name="Genome Biol. Evol.">
        <title>Phylogenomic analyses indicate that early fungi evolved digesting cell walls of algal ancestors of land plants.</title>
        <authorList>
            <person name="Chang Y."/>
            <person name="Wang S."/>
            <person name="Sekimoto S."/>
            <person name="Aerts A.L."/>
            <person name="Choi C."/>
            <person name="Clum A."/>
            <person name="LaButti K.M."/>
            <person name="Lindquist E.A."/>
            <person name="Yee Ngan C."/>
            <person name="Ohm R.A."/>
            <person name="Salamov A.A."/>
            <person name="Grigoriev I.V."/>
            <person name="Spatafora J.W."/>
            <person name="Berbee M.L."/>
        </authorList>
    </citation>
    <scope>NUCLEOTIDE SEQUENCE [LARGE SCALE GENOMIC DNA]</scope>
    <source>
        <strain evidence="1 2">NRRL 1564</strain>
    </source>
</reference>
<keyword evidence="2" id="KW-1185">Reference proteome</keyword>